<protein>
    <submittedName>
        <fullName evidence="3">Uncharacterized protein</fullName>
    </submittedName>
</protein>
<feature type="transmembrane region" description="Helical" evidence="1">
    <location>
        <begin position="685"/>
        <end position="706"/>
    </location>
</feature>
<dbReference type="EMBL" id="QXIT01000145">
    <property type="protein sequence ID" value="RIE06882.1"/>
    <property type="molecule type" value="Genomic_DNA"/>
</dbReference>
<keyword evidence="2" id="KW-0732">Signal</keyword>
<dbReference type="RefSeq" id="WP_119120489.1">
    <property type="nucleotide sequence ID" value="NZ_QXIT01000145.1"/>
</dbReference>
<gene>
    <name evidence="4" type="ORF">SMC5_09285</name>
    <name evidence="3" type="ORF">SMC6_08180</name>
</gene>
<proteinExistence type="predicted"/>
<dbReference type="Proteomes" id="UP000266260">
    <property type="component" value="Unassembled WGS sequence"/>
</dbReference>
<accession>A0A398CVY6</accession>
<keyword evidence="5" id="KW-1185">Reference proteome</keyword>
<evidence type="ECO:0000313" key="5">
    <source>
        <dbReference type="Proteomes" id="UP000266260"/>
    </source>
</evidence>
<evidence type="ECO:0000313" key="6">
    <source>
        <dbReference type="Proteomes" id="UP000266489"/>
    </source>
</evidence>
<dbReference type="OrthoDB" id="1738992at2"/>
<sequence>MRKNRFVLSILIIAVLLWAGLPGTAMADSGPVYYSAGVLVPTTSSDIRMMREVLTIDYASRVGDGPVNVHARFWFKNEGKAVTQQMGFPLGREALSGFGIWAPQFKVTMDGTAIKTLNFDEKKNTAGNSELAYDQWNTFEIPFAAGQSRLIDVTYTILPRGGYFLYVLQTGRLWKGPIGDLTIDVNFGRPAAFPDLLSVQPAGYHTQGNHILWHFTNYEPEQDIEIESMFPDFWTTVRPLRDAAERTGTEADWCRYTMALLPDTVVGRYPNDATETGGAYSPLGFVRGLQTSAYADYVRQILMTALNHSTHGSADARVLRAAYDARFSYYRVTGDFLSGVDRWESSLSLQAHHIYQGLLTAGLSTTKPSPVEARLLPWLTIAMAGESMSGDYSLSAIHELDQSQVYARQAGVLESEAYQGLLKTVLGNISVYRNPRLLVGVSVVPRIEIQQQKMDTIVGGPAWRARIILHQTLPVSEIQAIRGDTVRSQPYWKSMPEVDHTTGLVQGYDGLIQCGFSDKDPGDYLVVLTLPEIRNAQEFQKILKTIVGGSANTLMLTKAYSYEFDYPDMISSSLQSSSYTWLQAIAPTISFDAGRGVTVTLDSSVPMSNALCDKAETELKKIVATYGTLPWVKDDEIDKTLQLNLDLVKQTRGKTPTVTMVTYAADGTVAKTVATERAGETHGTLWVVLAGIAGLVAGLVLGMLLTSRHFLT</sequence>
<keyword evidence="1" id="KW-0812">Transmembrane</keyword>
<evidence type="ECO:0000313" key="4">
    <source>
        <dbReference type="EMBL" id="RIE07622.1"/>
    </source>
</evidence>
<comment type="caution">
    <text evidence="3">The sequence shown here is derived from an EMBL/GenBank/DDBJ whole genome shotgun (WGS) entry which is preliminary data.</text>
</comment>
<reference evidence="5 6" key="1">
    <citation type="submission" date="2018-09" db="EMBL/GenBank/DDBJ databases">
        <title>Discovery and Ecogenomic Context for Candidatus Cryosericales, a Global Caldiserica Order Active in Thawing Permafrost.</title>
        <authorList>
            <person name="Martinez M.A."/>
            <person name="Woodcroft B.J."/>
            <person name="Ignacio Espinoza J.C."/>
            <person name="Zayed A."/>
            <person name="Singleton C.M."/>
            <person name="Boyd J."/>
            <person name="Li Y.-F."/>
            <person name="Purvine S."/>
            <person name="Maughan H."/>
            <person name="Hodgkins S.B."/>
            <person name="Anderson D."/>
            <person name="Sederholm M."/>
            <person name="Temperton B."/>
            <person name="Saleska S.R."/>
            <person name="Tyson G.W."/>
            <person name="Rich V.I."/>
        </authorList>
    </citation>
    <scope>NUCLEOTIDE SEQUENCE [LARGE SCALE GENOMIC DNA]</scope>
    <source>
        <strain evidence="4 6">SMC5</strain>
        <strain evidence="3 5">SMC6</strain>
    </source>
</reference>
<dbReference type="Proteomes" id="UP000266489">
    <property type="component" value="Unassembled WGS sequence"/>
</dbReference>
<dbReference type="EMBL" id="QXIU01000225">
    <property type="protein sequence ID" value="RIE07622.1"/>
    <property type="molecule type" value="Genomic_DNA"/>
</dbReference>
<feature type="signal peptide" evidence="2">
    <location>
        <begin position="1"/>
        <end position="27"/>
    </location>
</feature>
<organism evidence="3 5">
    <name type="scientific">Candidatus Cryosericum odellii</name>
    <dbReference type="NCBI Taxonomy" id="2290917"/>
    <lineage>
        <taxon>Bacteria</taxon>
        <taxon>Pseudomonadati</taxon>
        <taxon>Caldisericota/Cryosericota group</taxon>
        <taxon>Candidatus Cryosericota</taxon>
        <taxon>Candidatus Cryosericia</taxon>
        <taxon>Candidatus Cryosericales</taxon>
        <taxon>Candidatus Cryosericaceae</taxon>
        <taxon>Candidatus Cryosericum</taxon>
    </lineage>
</organism>
<evidence type="ECO:0000256" key="2">
    <source>
        <dbReference type="SAM" id="SignalP"/>
    </source>
</evidence>
<keyword evidence="1" id="KW-0472">Membrane</keyword>
<keyword evidence="1" id="KW-1133">Transmembrane helix</keyword>
<evidence type="ECO:0000256" key="1">
    <source>
        <dbReference type="SAM" id="Phobius"/>
    </source>
</evidence>
<feature type="chain" id="PRO_5044587958" evidence="2">
    <location>
        <begin position="28"/>
        <end position="712"/>
    </location>
</feature>
<accession>A0A398CXV1</accession>
<dbReference type="AlphaFoldDB" id="A0A398CVY6"/>
<name>A0A398CVY6_9BACT</name>
<dbReference type="Gene3D" id="2.60.40.3680">
    <property type="match status" value="1"/>
</dbReference>
<evidence type="ECO:0000313" key="3">
    <source>
        <dbReference type="EMBL" id="RIE06882.1"/>
    </source>
</evidence>